<dbReference type="RefSeq" id="WP_379044568.1">
    <property type="nucleotide sequence ID" value="NZ_JBHULZ010000023.1"/>
</dbReference>
<keyword evidence="2" id="KW-0812">Transmembrane</keyword>
<feature type="domain" description="Bacterial surface antigen (D15)" evidence="6">
    <location>
        <begin position="450"/>
        <end position="760"/>
    </location>
</feature>
<dbReference type="Pfam" id="PF07244">
    <property type="entry name" value="POTRA"/>
    <property type="match status" value="1"/>
</dbReference>
<dbReference type="Gene3D" id="2.40.160.50">
    <property type="entry name" value="membrane protein fhac: a member of the omp85/tpsb transporter family"/>
    <property type="match status" value="1"/>
</dbReference>
<accession>A0ABW5SBI9</accession>
<evidence type="ECO:0000256" key="5">
    <source>
        <dbReference type="ARBA" id="ARBA00023237"/>
    </source>
</evidence>
<comment type="subcellular location">
    <subcellularLocation>
        <location evidence="1">Membrane</location>
    </subcellularLocation>
</comment>
<evidence type="ECO:0000256" key="3">
    <source>
        <dbReference type="ARBA" id="ARBA00022729"/>
    </source>
</evidence>
<sequence>MNKSSINWFVLLWLVCLTLILQACSVKKFIPQDKTLYTGADIKLNDTLYASFKQDENLKNALAKVLYPEPNSKFLGGYPNLFFYYKGQKENPGFIYKFLAKKRGEEPVYFDEENITQTVDLIKNRLENHGYYYYNVKYEIDQDTTAKTTWVNYKIAAKQPYTIAEYLIEEDSIHPPQLYKDIKSSLQKSLIKKGMRFNLQQFKAERERIDRFLKEKGYYNFNSDFLIFEADTNRYDKQRFDLFLSLKNNIPQRSKYPYVIDSVLVFPNESIEKEKRKLLPEVYNEIYYYQNNQFFKPKRLAPFIQIKPGETYSPDKSKSTSRRLASTGVYKFVNIVYKESDTVLNENNHYELVAEIRLSPYKKRAIRANLQTVTKSNSFGGPGIGLDYINKNWLKGGEILKTGSTFSYERQFGGQQKGLQSLQLGLETQVSFPRLLFPFDINHRFKYSTPKTNVRVGYDYLNRSKLYSLNSISAAFGYSWQANKYVTHSLNLLNLDYVRLGKTTNDFEAILNENPFLRESFEQQFILGLTYSFTYNELLSENNKNGIYFNLNFDTAGNSLDLFGKQKKGEQVKKFLGLAYAQYAKTDIDVSYHLNLNKNQFLVGRVFAGLGIPYGNSNTLPFVKQYFSGGPYSVRAFNIRSLGPGTYESSDQGGFFDQSGDIRLEANLEYRFPLFNYVNGAIFVDAGNVWLMNENEKLPGGKFTSDFINEFGVGSGVGVRVDIQGFVLRFDLAAPLKKPAQNWKFNYSKPVFNFAIGYPF</sequence>
<dbReference type="PANTHER" id="PTHR12815:SF47">
    <property type="entry name" value="TRANSLOCATION AND ASSEMBLY MODULE SUBUNIT TAMA"/>
    <property type="match status" value="1"/>
</dbReference>
<dbReference type="Proteomes" id="UP001597357">
    <property type="component" value="Unassembled WGS sequence"/>
</dbReference>
<keyword evidence="9" id="KW-1185">Reference proteome</keyword>
<dbReference type="InterPro" id="IPR010827">
    <property type="entry name" value="BamA/TamA_POTRA"/>
</dbReference>
<dbReference type="EMBL" id="JBHULZ010000023">
    <property type="protein sequence ID" value="MFD2697181.1"/>
    <property type="molecule type" value="Genomic_DNA"/>
</dbReference>
<organism evidence="8 9">
    <name type="scientific">Mesonia sediminis</name>
    <dbReference type="NCBI Taxonomy" id="1703946"/>
    <lineage>
        <taxon>Bacteria</taxon>
        <taxon>Pseudomonadati</taxon>
        <taxon>Bacteroidota</taxon>
        <taxon>Flavobacteriia</taxon>
        <taxon>Flavobacteriales</taxon>
        <taxon>Flavobacteriaceae</taxon>
        <taxon>Mesonia</taxon>
    </lineage>
</organism>
<evidence type="ECO:0000256" key="2">
    <source>
        <dbReference type="ARBA" id="ARBA00022692"/>
    </source>
</evidence>
<keyword evidence="5" id="KW-0998">Cell outer membrane</keyword>
<proteinExistence type="predicted"/>
<evidence type="ECO:0000313" key="8">
    <source>
        <dbReference type="EMBL" id="MFD2697181.1"/>
    </source>
</evidence>
<dbReference type="InterPro" id="IPR000184">
    <property type="entry name" value="Bac_surfAg_D15"/>
</dbReference>
<dbReference type="PANTHER" id="PTHR12815">
    <property type="entry name" value="SORTING AND ASSEMBLY MACHINERY SAMM50 PROTEIN FAMILY MEMBER"/>
    <property type="match status" value="1"/>
</dbReference>
<dbReference type="Gene3D" id="3.10.20.310">
    <property type="entry name" value="membrane protein fhac"/>
    <property type="match status" value="1"/>
</dbReference>
<gene>
    <name evidence="8" type="ORF">ACFSQ0_04180</name>
</gene>
<dbReference type="PROSITE" id="PS51257">
    <property type="entry name" value="PROKAR_LIPOPROTEIN"/>
    <property type="match status" value="1"/>
</dbReference>
<dbReference type="InterPro" id="IPR039910">
    <property type="entry name" value="D15-like"/>
</dbReference>
<dbReference type="Pfam" id="PF01103">
    <property type="entry name" value="Omp85"/>
    <property type="match status" value="1"/>
</dbReference>
<protein>
    <submittedName>
        <fullName evidence="8">BamA/TamA family outer membrane protein</fullName>
    </submittedName>
</protein>
<evidence type="ECO:0000256" key="4">
    <source>
        <dbReference type="ARBA" id="ARBA00023136"/>
    </source>
</evidence>
<feature type="domain" description="POTRA" evidence="7">
    <location>
        <begin position="109"/>
        <end position="156"/>
    </location>
</feature>
<name>A0ABW5SBI9_9FLAO</name>
<reference evidence="9" key="1">
    <citation type="journal article" date="2019" name="Int. J. Syst. Evol. Microbiol.">
        <title>The Global Catalogue of Microorganisms (GCM) 10K type strain sequencing project: providing services to taxonomists for standard genome sequencing and annotation.</title>
        <authorList>
            <consortium name="The Broad Institute Genomics Platform"/>
            <consortium name="The Broad Institute Genome Sequencing Center for Infectious Disease"/>
            <person name="Wu L."/>
            <person name="Ma J."/>
        </authorList>
    </citation>
    <scope>NUCLEOTIDE SEQUENCE [LARGE SCALE GENOMIC DNA]</scope>
    <source>
        <strain evidence="9">KCTC 42255</strain>
    </source>
</reference>
<evidence type="ECO:0000259" key="6">
    <source>
        <dbReference type="Pfam" id="PF01103"/>
    </source>
</evidence>
<keyword evidence="3" id="KW-0732">Signal</keyword>
<evidence type="ECO:0000313" key="9">
    <source>
        <dbReference type="Proteomes" id="UP001597357"/>
    </source>
</evidence>
<keyword evidence="4" id="KW-0472">Membrane</keyword>
<evidence type="ECO:0000259" key="7">
    <source>
        <dbReference type="Pfam" id="PF07244"/>
    </source>
</evidence>
<comment type="caution">
    <text evidence="8">The sequence shown here is derived from an EMBL/GenBank/DDBJ whole genome shotgun (WGS) entry which is preliminary data.</text>
</comment>
<evidence type="ECO:0000256" key="1">
    <source>
        <dbReference type="ARBA" id="ARBA00004370"/>
    </source>
</evidence>